<accession>A0A327WWR0</accession>
<keyword evidence="8 11" id="KW-1133">Transmembrane helix</keyword>
<dbReference type="Gene3D" id="6.20.330.10">
    <property type="match status" value="1"/>
</dbReference>
<dbReference type="AlphaFoldDB" id="A0A327WWR0"/>
<dbReference type="Pfam" id="PF01343">
    <property type="entry name" value="Peptidase_S49"/>
    <property type="match status" value="1"/>
</dbReference>
<keyword evidence="7" id="KW-0720">Serine protease</keyword>
<dbReference type="InterPro" id="IPR013703">
    <property type="entry name" value="Peptidase_S49_N_proteobac"/>
</dbReference>
<dbReference type="PANTHER" id="PTHR42987:SF4">
    <property type="entry name" value="PROTEASE SOHB-RELATED"/>
    <property type="match status" value="1"/>
</dbReference>
<evidence type="ECO:0000256" key="11">
    <source>
        <dbReference type="SAM" id="Phobius"/>
    </source>
</evidence>
<evidence type="ECO:0000256" key="8">
    <source>
        <dbReference type="ARBA" id="ARBA00022989"/>
    </source>
</evidence>
<dbReference type="InterPro" id="IPR047272">
    <property type="entry name" value="S49_SppA_C"/>
</dbReference>
<evidence type="ECO:0000256" key="6">
    <source>
        <dbReference type="ARBA" id="ARBA00022801"/>
    </source>
</evidence>
<dbReference type="Pfam" id="PF08496">
    <property type="entry name" value="Peptidase_S49_N"/>
    <property type="match status" value="1"/>
</dbReference>
<dbReference type="GO" id="GO:0004252">
    <property type="term" value="F:serine-type endopeptidase activity"/>
    <property type="evidence" value="ECO:0007669"/>
    <property type="project" value="InterPro"/>
</dbReference>
<feature type="domain" description="Peptidase S49" evidence="12">
    <location>
        <begin position="148"/>
        <end position="296"/>
    </location>
</feature>
<evidence type="ECO:0000256" key="7">
    <source>
        <dbReference type="ARBA" id="ARBA00022825"/>
    </source>
</evidence>
<gene>
    <name evidence="14" type="ORF">B0I24_107135</name>
    <name evidence="15" type="ORF">CWE07_08605</name>
</gene>
<evidence type="ECO:0000313" key="17">
    <source>
        <dbReference type="Proteomes" id="UP000287865"/>
    </source>
</evidence>
<evidence type="ECO:0000256" key="9">
    <source>
        <dbReference type="ARBA" id="ARBA00023136"/>
    </source>
</evidence>
<dbReference type="CDD" id="cd07023">
    <property type="entry name" value="S49_Sppa_N_C"/>
    <property type="match status" value="1"/>
</dbReference>
<comment type="subcellular location">
    <subcellularLocation>
        <location evidence="1">Cell membrane</location>
    </subcellularLocation>
</comment>
<keyword evidence="4 14" id="KW-0645">Protease</keyword>
<evidence type="ECO:0000313" key="15">
    <source>
        <dbReference type="EMBL" id="RUO24142.1"/>
    </source>
</evidence>
<evidence type="ECO:0000313" key="14">
    <source>
        <dbReference type="EMBL" id="RAJ96920.1"/>
    </source>
</evidence>
<proteinExistence type="inferred from homology"/>
<comment type="caution">
    <text evidence="14">The sequence shown here is derived from an EMBL/GenBank/DDBJ whole genome shotgun (WGS) entry which is preliminary data.</text>
</comment>
<evidence type="ECO:0000259" key="13">
    <source>
        <dbReference type="Pfam" id="PF08496"/>
    </source>
</evidence>
<dbReference type="Gene3D" id="3.90.226.10">
    <property type="entry name" value="2-enoyl-CoA Hydratase, Chain A, domain 1"/>
    <property type="match status" value="1"/>
</dbReference>
<evidence type="ECO:0000256" key="5">
    <source>
        <dbReference type="ARBA" id="ARBA00022692"/>
    </source>
</evidence>
<sequence>MEYLIEIGLFVGKAVVVVVAVFLIVSVVVSAAAKQKDTKGELHVDNLTRELRKTTRQIQHSLMSKKARKKAQKSAKKQDASEHEADRKVFLIDFKGSMDAKEVESLRREVTAVLQVAADNDEVIVRIESGGGVVHGYGLGASQLQRIKERGLKLTVTIDKVAASGGYMMACVANTIVAAPFAVVGSIGVIAQLPNFHRLLKKNDVDFEQVTAGEYKRTLTLFGENTDADRAKFKQDIDEVHVLFKQHVSTQRPSVDIDRVATGEVWYGQQAVALNLVDQVATSDDIVLAASKGADVIRVSYQVKKNMAHKLTQSAVTSIEQVALKWLQRAQFWHR</sequence>
<keyword evidence="17" id="KW-1185">Reference proteome</keyword>
<evidence type="ECO:0000313" key="16">
    <source>
        <dbReference type="Proteomes" id="UP000249203"/>
    </source>
</evidence>
<dbReference type="SUPFAM" id="SSF52096">
    <property type="entry name" value="ClpP/crotonase"/>
    <property type="match status" value="1"/>
</dbReference>
<evidence type="ECO:0000256" key="2">
    <source>
        <dbReference type="ARBA" id="ARBA00008683"/>
    </source>
</evidence>
<keyword evidence="9 11" id="KW-0472">Membrane</keyword>
<feature type="domain" description="Peptidase S49 N-terminal proteobacteria" evidence="13">
    <location>
        <begin position="2"/>
        <end position="144"/>
    </location>
</feature>
<dbReference type="GO" id="GO:0006508">
    <property type="term" value="P:proteolysis"/>
    <property type="evidence" value="ECO:0007669"/>
    <property type="project" value="UniProtKB-KW"/>
</dbReference>
<dbReference type="InterPro" id="IPR029045">
    <property type="entry name" value="ClpP/crotonase-like_dom_sf"/>
</dbReference>
<evidence type="ECO:0000256" key="3">
    <source>
        <dbReference type="ARBA" id="ARBA00022475"/>
    </source>
</evidence>
<reference evidence="15 17" key="1">
    <citation type="journal article" date="2018" name="Front. Microbiol.">
        <title>Genome-Based Analysis Reveals the Taxonomy and Diversity of the Family Idiomarinaceae.</title>
        <authorList>
            <person name="Liu Y."/>
            <person name="Lai Q."/>
            <person name="Shao Z."/>
        </authorList>
    </citation>
    <scope>NUCLEOTIDE SEQUENCE [LARGE SCALE GENOMIC DNA]</scope>
    <source>
        <strain evidence="15 17">CF12-14</strain>
    </source>
</reference>
<dbReference type="Proteomes" id="UP000249203">
    <property type="component" value="Unassembled WGS sequence"/>
</dbReference>
<dbReference type="EMBL" id="QLMD01000007">
    <property type="protein sequence ID" value="RAJ96920.1"/>
    <property type="molecule type" value="Genomic_DNA"/>
</dbReference>
<evidence type="ECO:0000259" key="12">
    <source>
        <dbReference type="Pfam" id="PF01343"/>
    </source>
</evidence>
<feature type="transmembrane region" description="Helical" evidence="11">
    <location>
        <begin position="12"/>
        <end position="33"/>
    </location>
</feature>
<feature type="region of interest" description="Disordered" evidence="10">
    <location>
        <begin position="58"/>
        <end position="82"/>
    </location>
</feature>
<protein>
    <submittedName>
        <fullName evidence="14 15">Protease SohB</fullName>
    </submittedName>
</protein>
<dbReference type="RefSeq" id="WP_111569576.1">
    <property type="nucleotide sequence ID" value="NZ_PIPK01000007.1"/>
</dbReference>
<dbReference type="Proteomes" id="UP000287865">
    <property type="component" value="Unassembled WGS sequence"/>
</dbReference>
<evidence type="ECO:0000256" key="1">
    <source>
        <dbReference type="ARBA" id="ARBA00004236"/>
    </source>
</evidence>
<keyword evidence="6" id="KW-0378">Hydrolase</keyword>
<reference evidence="14 16" key="2">
    <citation type="submission" date="2018-06" db="EMBL/GenBank/DDBJ databases">
        <title>Genomic Encyclopedia of Type Strains, Phase III (KMG-III): the genomes of soil and plant-associated and newly described type strains.</title>
        <authorList>
            <person name="Whitman W."/>
        </authorList>
    </citation>
    <scope>NUCLEOTIDE SEQUENCE [LARGE SCALE GENOMIC DNA]</scope>
    <source>
        <strain evidence="14 16">CGMCC 1.15366</strain>
    </source>
</reference>
<dbReference type="NCBIfam" id="NF008745">
    <property type="entry name" value="PRK11778.1"/>
    <property type="match status" value="1"/>
</dbReference>
<dbReference type="EMBL" id="PIPK01000007">
    <property type="protein sequence ID" value="RUO24142.1"/>
    <property type="molecule type" value="Genomic_DNA"/>
</dbReference>
<evidence type="ECO:0000256" key="10">
    <source>
        <dbReference type="SAM" id="MobiDB-lite"/>
    </source>
</evidence>
<organism evidence="14 16">
    <name type="scientific">Aliidiomarina maris</name>
    <dbReference type="NCBI Taxonomy" id="531312"/>
    <lineage>
        <taxon>Bacteria</taxon>
        <taxon>Pseudomonadati</taxon>
        <taxon>Pseudomonadota</taxon>
        <taxon>Gammaproteobacteria</taxon>
        <taxon>Alteromonadales</taxon>
        <taxon>Idiomarinaceae</taxon>
        <taxon>Aliidiomarina</taxon>
    </lineage>
</organism>
<feature type="compositionally biased region" description="Basic residues" evidence="10">
    <location>
        <begin position="63"/>
        <end position="75"/>
    </location>
</feature>
<dbReference type="GO" id="GO:0005886">
    <property type="term" value="C:plasma membrane"/>
    <property type="evidence" value="ECO:0007669"/>
    <property type="project" value="UniProtKB-SubCell"/>
</dbReference>
<comment type="similarity">
    <text evidence="2">Belongs to the peptidase S49 family.</text>
</comment>
<name>A0A327WWR0_9GAMM</name>
<dbReference type="InterPro" id="IPR002142">
    <property type="entry name" value="Peptidase_S49"/>
</dbReference>
<keyword evidence="5 11" id="KW-0812">Transmembrane</keyword>
<dbReference type="OrthoDB" id="5614232at2"/>
<dbReference type="PANTHER" id="PTHR42987">
    <property type="entry name" value="PEPTIDASE S49"/>
    <property type="match status" value="1"/>
</dbReference>
<evidence type="ECO:0000256" key="4">
    <source>
        <dbReference type="ARBA" id="ARBA00022670"/>
    </source>
</evidence>
<keyword evidence="3" id="KW-1003">Cell membrane</keyword>